<evidence type="ECO:0000256" key="4">
    <source>
        <dbReference type="ARBA" id="ARBA00022842"/>
    </source>
</evidence>
<evidence type="ECO:0000256" key="2">
    <source>
        <dbReference type="ARBA" id="ARBA00022723"/>
    </source>
</evidence>
<dbReference type="InterPro" id="IPR006879">
    <property type="entry name" value="YdjC-like"/>
</dbReference>
<dbReference type="EMBL" id="PQVF01000002">
    <property type="protein sequence ID" value="POY38297.1"/>
    <property type="molecule type" value="Genomic_DNA"/>
</dbReference>
<accession>A0A2S5A7R7</accession>
<evidence type="ECO:0000313" key="7">
    <source>
        <dbReference type="EMBL" id="POY38297.1"/>
    </source>
</evidence>
<dbReference type="Pfam" id="PF04794">
    <property type="entry name" value="YdjC"/>
    <property type="match status" value="1"/>
</dbReference>
<gene>
    <name evidence="7" type="ORF">C3K47_02550</name>
</gene>
<dbReference type="OrthoDB" id="9774177at2"/>
<keyword evidence="5" id="KW-0119">Carbohydrate metabolism</keyword>
<comment type="cofactor">
    <cofactor evidence="1">
        <name>Mg(2+)</name>
        <dbReference type="ChEBI" id="CHEBI:18420"/>
    </cofactor>
</comment>
<name>A0A2S5A7R7_9SPHI</name>
<keyword evidence="4" id="KW-0460">Magnesium</keyword>
<protein>
    <recommendedName>
        <fullName evidence="9">ChbG/HpnK family deacetylase</fullName>
    </recommendedName>
</protein>
<comment type="caution">
    <text evidence="7">The sequence shown here is derived from an EMBL/GenBank/DDBJ whole genome shotgun (WGS) entry which is preliminary data.</text>
</comment>
<dbReference type="InterPro" id="IPR011330">
    <property type="entry name" value="Glyco_hydro/deAcase_b/a-brl"/>
</dbReference>
<feature type="chain" id="PRO_5015641658" description="ChbG/HpnK family deacetylase" evidence="6">
    <location>
        <begin position="20"/>
        <end position="292"/>
    </location>
</feature>
<dbReference type="SUPFAM" id="SSF88713">
    <property type="entry name" value="Glycoside hydrolase/deacetylase"/>
    <property type="match status" value="1"/>
</dbReference>
<dbReference type="Proteomes" id="UP000236893">
    <property type="component" value="Unassembled WGS sequence"/>
</dbReference>
<dbReference type="PANTHER" id="PTHR31609">
    <property type="entry name" value="YDJC DEACETYLASE FAMILY MEMBER"/>
    <property type="match status" value="1"/>
</dbReference>
<dbReference type="RefSeq" id="WP_103787527.1">
    <property type="nucleotide sequence ID" value="NZ_PQVF01000002.1"/>
</dbReference>
<evidence type="ECO:0008006" key="9">
    <source>
        <dbReference type="Google" id="ProtNLM"/>
    </source>
</evidence>
<dbReference type="PANTHER" id="PTHR31609:SF1">
    <property type="entry name" value="CARBOHYDRATE DEACETYLASE"/>
    <property type="match status" value="1"/>
</dbReference>
<keyword evidence="3" id="KW-0378">Hydrolase</keyword>
<evidence type="ECO:0000313" key="8">
    <source>
        <dbReference type="Proteomes" id="UP000236893"/>
    </source>
</evidence>
<dbReference type="GO" id="GO:0046872">
    <property type="term" value="F:metal ion binding"/>
    <property type="evidence" value="ECO:0007669"/>
    <property type="project" value="UniProtKB-KW"/>
</dbReference>
<keyword evidence="2" id="KW-0479">Metal-binding</keyword>
<keyword evidence="8" id="KW-1185">Reference proteome</keyword>
<evidence type="ECO:0000256" key="3">
    <source>
        <dbReference type="ARBA" id="ARBA00022801"/>
    </source>
</evidence>
<keyword evidence="6" id="KW-0732">Signal</keyword>
<dbReference type="AlphaFoldDB" id="A0A2S5A7R7"/>
<dbReference type="Gene3D" id="3.20.20.370">
    <property type="entry name" value="Glycoside hydrolase/deacetylase"/>
    <property type="match status" value="1"/>
</dbReference>
<evidence type="ECO:0000256" key="1">
    <source>
        <dbReference type="ARBA" id="ARBA00001946"/>
    </source>
</evidence>
<sequence length="292" mass="33031">MEKLLILITSCFFTTAVYAQTPQLLLRLDDNGMNHSVNTAIKEVAETGIPFSTSVMFACPWYQETAEVLKKYPNISVGVHLTLNAEWKYYRWGPVAGQTAVQSLVDSNGYFYSSTAQFLASKYKLTDVETELNAQIERAKRSGLKIDYLDFHMGTALSTPEMRAIVEKLAKKHGLALSHYMGEQYKTMFEIPVDKKREAFFQHIPQLDPAKVNLMIFHVAKREPEMDALIDMNSPDMQAVNNEPIVAIHRSTELSILLSKEFQDLVKSGKIKLVTYKDLIKAGGLNHMKSPF</sequence>
<dbReference type="GO" id="GO:0019213">
    <property type="term" value="F:deacetylase activity"/>
    <property type="evidence" value="ECO:0007669"/>
    <property type="project" value="TreeGrafter"/>
</dbReference>
<feature type="signal peptide" evidence="6">
    <location>
        <begin position="1"/>
        <end position="19"/>
    </location>
</feature>
<dbReference type="GO" id="GO:0005975">
    <property type="term" value="P:carbohydrate metabolic process"/>
    <property type="evidence" value="ECO:0007669"/>
    <property type="project" value="InterPro"/>
</dbReference>
<reference evidence="7 8" key="1">
    <citation type="submission" date="2018-01" db="EMBL/GenBank/DDBJ databases">
        <authorList>
            <person name="Gaut B.S."/>
            <person name="Morton B.R."/>
            <person name="Clegg M.T."/>
            <person name="Duvall M.R."/>
        </authorList>
    </citation>
    <scope>NUCLEOTIDE SEQUENCE [LARGE SCALE GENOMIC DNA]</scope>
    <source>
        <strain evidence="7 8">HR-AV</strain>
    </source>
</reference>
<evidence type="ECO:0000256" key="5">
    <source>
        <dbReference type="ARBA" id="ARBA00023277"/>
    </source>
</evidence>
<organism evidence="7 8">
    <name type="scientific">Solitalea longa</name>
    <dbReference type="NCBI Taxonomy" id="2079460"/>
    <lineage>
        <taxon>Bacteria</taxon>
        <taxon>Pseudomonadati</taxon>
        <taxon>Bacteroidota</taxon>
        <taxon>Sphingobacteriia</taxon>
        <taxon>Sphingobacteriales</taxon>
        <taxon>Sphingobacteriaceae</taxon>
        <taxon>Solitalea</taxon>
    </lineage>
</organism>
<evidence type="ECO:0000256" key="6">
    <source>
        <dbReference type="SAM" id="SignalP"/>
    </source>
</evidence>
<dbReference type="GO" id="GO:0016787">
    <property type="term" value="F:hydrolase activity"/>
    <property type="evidence" value="ECO:0007669"/>
    <property type="project" value="UniProtKB-KW"/>
</dbReference>
<proteinExistence type="predicted"/>